<dbReference type="GO" id="GO:0005886">
    <property type="term" value="C:plasma membrane"/>
    <property type="evidence" value="ECO:0007669"/>
    <property type="project" value="UniProtKB-SubCell"/>
</dbReference>
<dbReference type="EC" id="2.7.13.3" evidence="2"/>
<feature type="domain" description="Histidine kinase" evidence="7">
    <location>
        <begin position="179"/>
        <end position="399"/>
    </location>
</feature>
<dbReference type="RefSeq" id="WP_084198997.1">
    <property type="nucleotide sequence ID" value="NZ_BMYL01000002.1"/>
</dbReference>
<dbReference type="GO" id="GO:0000155">
    <property type="term" value="F:phosphorelay sensor kinase activity"/>
    <property type="evidence" value="ECO:0007669"/>
    <property type="project" value="InterPro"/>
</dbReference>
<dbReference type="AlphaFoldDB" id="A0AAP8SN93"/>
<keyword evidence="9" id="KW-0808">Transferase</keyword>
<name>A0AAP8SN93_9GAMM</name>
<dbReference type="PANTHER" id="PTHR45339:SF5">
    <property type="entry name" value="HISTIDINE KINASE"/>
    <property type="match status" value="1"/>
</dbReference>
<dbReference type="GO" id="GO:0005524">
    <property type="term" value="F:ATP binding"/>
    <property type="evidence" value="ECO:0007669"/>
    <property type="project" value="UniProtKB-KW"/>
</dbReference>
<dbReference type="SUPFAM" id="SSF52172">
    <property type="entry name" value="CheY-like"/>
    <property type="match status" value="1"/>
</dbReference>
<dbReference type="SUPFAM" id="SSF55874">
    <property type="entry name" value="ATPase domain of HSP90 chaperone/DNA topoisomerase II/histidine kinase"/>
    <property type="match status" value="1"/>
</dbReference>
<keyword evidence="3 5" id="KW-0597">Phosphoprotein</keyword>
<evidence type="ECO:0000259" key="7">
    <source>
        <dbReference type="PROSITE" id="PS50109"/>
    </source>
</evidence>
<organism evidence="9 10">
    <name type="scientific">Halioglobus japonicus</name>
    <dbReference type="NCBI Taxonomy" id="930805"/>
    <lineage>
        <taxon>Bacteria</taxon>
        <taxon>Pseudomonadati</taxon>
        <taxon>Pseudomonadota</taxon>
        <taxon>Gammaproteobacteria</taxon>
        <taxon>Cellvibrionales</taxon>
        <taxon>Halieaceae</taxon>
        <taxon>Halioglobus</taxon>
    </lineage>
</organism>
<evidence type="ECO:0000259" key="8">
    <source>
        <dbReference type="PROSITE" id="PS50110"/>
    </source>
</evidence>
<dbReference type="Gene3D" id="1.20.120.160">
    <property type="entry name" value="HPT domain"/>
    <property type="match status" value="1"/>
</dbReference>
<dbReference type="CDD" id="cd17546">
    <property type="entry name" value="REC_hyHK_CKI1_RcsC-like"/>
    <property type="match status" value="1"/>
</dbReference>
<dbReference type="InterPro" id="IPR001789">
    <property type="entry name" value="Sig_transdc_resp-reg_receiver"/>
</dbReference>
<dbReference type="PRINTS" id="PR00344">
    <property type="entry name" value="BCTRLSENSOR"/>
</dbReference>
<dbReference type="Gene3D" id="3.30.450.260">
    <property type="entry name" value="Haem NO binding associated domain"/>
    <property type="match status" value="1"/>
</dbReference>
<keyword evidence="9" id="KW-0418">Kinase</keyword>
<evidence type="ECO:0000313" key="10">
    <source>
        <dbReference type="Proteomes" id="UP000235162"/>
    </source>
</evidence>
<dbReference type="PANTHER" id="PTHR45339">
    <property type="entry name" value="HYBRID SIGNAL TRANSDUCTION HISTIDINE KINASE J"/>
    <property type="match status" value="1"/>
</dbReference>
<dbReference type="Gene3D" id="3.30.565.10">
    <property type="entry name" value="Histidine kinase-like ATPase, C-terminal domain"/>
    <property type="match status" value="1"/>
</dbReference>
<dbReference type="InterPro" id="IPR042463">
    <property type="entry name" value="HNOB_dom_associated_sf"/>
</dbReference>
<dbReference type="Pfam" id="PF00072">
    <property type="entry name" value="Response_reg"/>
    <property type="match status" value="1"/>
</dbReference>
<gene>
    <name evidence="9" type="ORF">C0029_08160</name>
</gene>
<dbReference type="CDD" id="cd16922">
    <property type="entry name" value="HATPase_EvgS-ArcB-TorS-like"/>
    <property type="match status" value="1"/>
</dbReference>
<dbReference type="Pfam" id="PF02518">
    <property type="entry name" value="HATPase_c"/>
    <property type="match status" value="1"/>
</dbReference>
<dbReference type="PROSITE" id="PS50110">
    <property type="entry name" value="RESPONSE_REGULATORY"/>
    <property type="match status" value="1"/>
</dbReference>
<dbReference type="InterPro" id="IPR003661">
    <property type="entry name" value="HisK_dim/P_dom"/>
</dbReference>
<dbReference type="KEGG" id="hja:BST95_09120"/>
<dbReference type="InterPro" id="IPR008207">
    <property type="entry name" value="Sig_transdc_His_kin_Hpt_dom"/>
</dbReference>
<dbReference type="EMBL" id="PKUR01000002">
    <property type="protein sequence ID" value="PLW86387.1"/>
    <property type="molecule type" value="Genomic_DNA"/>
</dbReference>
<dbReference type="Proteomes" id="UP000235162">
    <property type="component" value="Unassembled WGS sequence"/>
</dbReference>
<dbReference type="SMART" id="SM00387">
    <property type="entry name" value="HATPase_c"/>
    <property type="match status" value="1"/>
</dbReference>
<comment type="catalytic activity">
    <reaction evidence="1">
        <text>ATP + protein L-histidine = ADP + protein N-phospho-L-histidine.</text>
        <dbReference type="EC" id="2.7.13.3"/>
    </reaction>
</comment>
<evidence type="ECO:0000256" key="5">
    <source>
        <dbReference type="PROSITE-ProRule" id="PRU00169"/>
    </source>
</evidence>
<evidence type="ECO:0000256" key="6">
    <source>
        <dbReference type="SAM" id="MobiDB-lite"/>
    </source>
</evidence>
<feature type="region of interest" description="Disordered" evidence="6">
    <location>
        <begin position="540"/>
        <end position="561"/>
    </location>
</feature>
<accession>A0AAP8SN93</accession>
<dbReference type="InterPro" id="IPR003594">
    <property type="entry name" value="HATPase_dom"/>
</dbReference>
<dbReference type="SUPFAM" id="SSF47226">
    <property type="entry name" value="Histidine-containing phosphotransfer domain, HPT domain"/>
    <property type="match status" value="1"/>
</dbReference>
<dbReference type="Pfam" id="PF00512">
    <property type="entry name" value="HisKA"/>
    <property type="match status" value="1"/>
</dbReference>
<dbReference type="InterPro" id="IPR036641">
    <property type="entry name" value="HPT_dom_sf"/>
</dbReference>
<proteinExistence type="predicted"/>
<protein>
    <recommendedName>
        <fullName evidence="2">histidine kinase</fullName>
        <ecNumber evidence="2">2.7.13.3</ecNumber>
    </recommendedName>
</protein>
<dbReference type="Pfam" id="PF01627">
    <property type="entry name" value="Hpt"/>
    <property type="match status" value="1"/>
</dbReference>
<dbReference type="InterPro" id="IPR011006">
    <property type="entry name" value="CheY-like_superfamily"/>
</dbReference>
<feature type="domain" description="Response regulatory" evidence="8">
    <location>
        <begin position="420"/>
        <end position="536"/>
    </location>
</feature>
<comment type="caution">
    <text evidence="9">The sequence shown here is derived from an EMBL/GenBank/DDBJ whole genome shotgun (WGS) entry which is preliminary data.</text>
</comment>
<dbReference type="InterPro" id="IPR004358">
    <property type="entry name" value="Sig_transdc_His_kin-like_C"/>
</dbReference>
<feature type="modified residue" description="4-aspartylphosphate" evidence="5">
    <location>
        <position position="469"/>
    </location>
</feature>
<dbReference type="PROSITE" id="PS50109">
    <property type="entry name" value="HIS_KIN"/>
    <property type="match status" value="1"/>
</dbReference>
<dbReference type="InterPro" id="IPR036890">
    <property type="entry name" value="HATPase_C_sf"/>
</dbReference>
<dbReference type="InterPro" id="IPR005467">
    <property type="entry name" value="His_kinase_dom"/>
</dbReference>
<reference evidence="9 10" key="1">
    <citation type="submission" date="2018-01" db="EMBL/GenBank/DDBJ databases">
        <title>The draft genome sequence of Halioglobus japonicus S1-36.</title>
        <authorList>
            <person name="Du Z.-J."/>
            <person name="Shi M.-J."/>
        </authorList>
    </citation>
    <scope>NUCLEOTIDE SEQUENCE [LARGE SCALE GENOMIC DNA]</scope>
    <source>
        <strain evidence="9 10">S1-36</strain>
    </source>
</reference>
<keyword evidence="4" id="KW-0902">Two-component regulatory system</keyword>
<dbReference type="InterPro" id="IPR036097">
    <property type="entry name" value="HisK_dim/P_sf"/>
</dbReference>
<dbReference type="Gene3D" id="1.10.287.130">
    <property type="match status" value="1"/>
</dbReference>
<dbReference type="SMART" id="SM00448">
    <property type="entry name" value="REC"/>
    <property type="match status" value="1"/>
</dbReference>
<sequence>MTILSDIKGEHHLQSLLDLFSVVMVLDRRLDIIFASDTLLRHMPSLTSQPRLEDVFQLVRPRDLRHFDEFLRRLDTLYLLTSRDQKFAIRGQLIHEPDPFQECLVFCGAPWLYWMNANCEDKKLGLSDFSHQDVQLDQLLYMASDASMVADLERLNGELSQAKEKLESAQAARNAFFSQMSHEMRTPLNGIISAMSLMQKEVLPPRAADLLELANKSSDHMLETINYVLDIAKLEAAEAGSGPVAFNLSEALESVIDIVRPRALEKKLDLRLDFNDTIPLFFWGDVESLRQVILNFLINAIKFTETGEIRIDVDRGRSEGMTLRLEVADTGIGIPLEAQPTIFEPFDTGKDANSSAMEVGSGLGLDIARRSVSAMGGDIGLISSEGTGSRFWIELPLEAVEAPVEKEDEVFIVDTQFTGRLLLVDDNETNLMLMSMILQDQGLTITTAVSGEDAVALVESEPFDLVFMDISMPGMDGYEATRRIRAIRDADALPVIALSAYTGDKERKASKDSGMNGYLVKPLEEHALVKVLAQYIRQEGSEAADQAESDNTPDAEASPSLADVHTVEALRQQIGDDNLVSVIEKFRAEVERRWPALQAAGCSEDLEREAHTLASNCGSFGLPTVAARLRDVESHARAGGSLVDLVDLTVTERELQAGVSQLCEMVRKPR</sequence>
<evidence type="ECO:0000313" key="9">
    <source>
        <dbReference type="EMBL" id="PLW86387.1"/>
    </source>
</evidence>
<dbReference type="SMART" id="SM00388">
    <property type="entry name" value="HisKA"/>
    <property type="match status" value="1"/>
</dbReference>
<dbReference type="SUPFAM" id="SSF47384">
    <property type="entry name" value="Homodimeric domain of signal transducing histidine kinase"/>
    <property type="match status" value="1"/>
</dbReference>
<keyword evidence="10" id="KW-1185">Reference proteome</keyword>
<dbReference type="CDD" id="cd00082">
    <property type="entry name" value="HisKA"/>
    <property type="match status" value="1"/>
</dbReference>
<evidence type="ECO:0000256" key="4">
    <source>
        <dbReference type="ARBA" id="ARBA00023012"/>
    </source>
</evidence>
<evidence type="ECO:0000256" key="1">
    <source>
        <dbReference type="ARBA" id="ARBA00000085"/>
    </source>
</evidence>
<dbReference type="Gene3D" id="3.40.50.2300">
    <property type="match status" value="1"/>
</dbReference>
<evidence type="ECO:0000256" key="3">
    <source>
        <dbReference type="ARBA" id="ARBA00022553"/>
    </source>
</evidence>
<evidence type="ECO:0000256" key="2">
    <source>
        <dbReference type="ARBA" id="ARBA00012438"/>
    </source>
</evidence>